<dbReference type="SMART" id="SM01361">
    <property type="entry name" value="A2M_recep"/>
    <property type="match status" value="1"/>
</dbReference>
<evidence type="ECO:0000256" key="7">
    <source>
        <dbReference type="SAM" id="SignalP"/>
    </source>
</evidence>
<dbReference type="HOGENOM" id="CLU_001634_5_3_1"/>
<dbReference type="FunFam" id="2.60.40.1930:FF:000001">
    <property type="entry name" value="CD109 isoform 3"/>
    <property type="match status" value="1"/>
</dbReference>
<dbReference type="InterPro" id="IPR008930">
    <property type="entry name" value="Terpenoid_cyclase/PrenylTrfase"/>
</dbReference>
<dbReference type="PROSITE" id="PS00477">
    <property type="entry name" value="ALPHA_2_MACROGLOBULIN"/>
    <property type="match status" value="1"/>
</dbReference>
<evidence type="ECO:0000256" key="4">
    <source>
        <dbReference type="ARBA" id="ARBA00057615"/>
    </source>
</evidence>
<dbReference type="FunCoup" id="G0NFW4">
    <property type="interactions" value="854"/>
</dbReference>
<evidence type="ECO:0000256" key="1">
    <source>
        <dbReference type="ARBA" id="ARBA00022729"/>
    </source>
</evidence>
<dbReference type="InterPro" id="IPR011626">
    <property type="entry name" value="Alpha-macroglobulin_TED"/>
</dbReference>
<dbReference type="InterPro" id="IPR002890">
    <property type="entry name" value="MG2"/>
</dbReference>
<dbReference type="Gene3D" id="2.60.40.1940">
    <property type="match status" value="1"/>
</dbReference>
<sequence length="1563" mass="173974">MRLLILNLFFVVWCHNGVFGQSTNSAIVSTTTAPVKPATYMLVAPAVVRPDQPYSVCMNLLKQATDEDMIVRIEVRTEQNETIAARVMSNLKPGVAQTVSLSEIPAQSLTPGQNYKVSGLQELYIRGETLNSEMIFENEKELKFDQKALSVFIQTDRAIYRPASLVRYRTIVVKSDLKPYVGNVTIKIFDPSRNLISQTIDVPLDRGVYSGELQLAEETLLGDWTIEVEASNGMQDKSSFTVDTYVLPKFEVNIKTSSFITINDDLSVFVDAKYTYGKGVAGKAKVSLELPWHRWHSMAPQVIDENGKTKEEELMVERTVKLNRQGEAAVVFSNDELKRHKLLHEWGGGSIRIVASVTEDITEIERNATHQISTFREEVKLDVEKQGDTFKPGLTYNVVVALKQMDDTPVKATLPKKVQVSTFYNYPYNHDTSSLQEEKETKIVEVDAHGTSVLTLQPPINCTSARIEAHYDITGKDNFTATPIYSSLYVEAAVSPTKSFLQLLADNEGAVDVGKSLSFSLKATQPLSTITYQVMSRSNIVVSQQMVVNAEHATISFPATANMAPKSRLIVYAIIENSQEVLVDALDFKVEGIFQNQVSLSIDKQAVEPGQNVKFKVTSDKNSFVGLLVVDQSVLLLKTGNDITREKVETDLENYDSNNVGYGGGIRPWEAIDRKKRSIWRPWWGIGGSDAQSIFTNAGLVVLTDALLYREPQREFFPGKFMRRNKVMMMDSNPVMAEAAFAPAPMAGAAPPPPTVRKFFPHTWIWSDLNSTSGEVELEVQAPDTITSWVASTFAINEENGLGVAPTSSKLRVFRPFFIQLNLPYAVRRGEKFALLVLVFNYMEKEQDVSFLKLKTELPKRRRRTSKACRQFQRPIRNHPQIKVFQVTVTLKYDQDSGYDLLKKDGTVVKRDEVGQQNVRVVSVAGGGTSKAVYFPIVPSSIGEIPVHISAIASQGGDAVEMNLRVEPQGYRVDRNIPFVIDMNNNNSTEGFSKTLDLIWPNDVVDGSQKARIDVIGDMMGPVLNNAHKLVQMPYGCGEQNMLNLVPNILVVKYLRATNRNESQLEAKAIKYIEQGIQRELTYKRADNSFSAFGDSDKAGSTWLTAFVVRSFHHAKQYAFVDPNVISRAVAFLNSQQMESGAFAERGEVHHKDMQGGAQDGGVALTAFVLISILENGMENGKAVAYLEKHLDEISGNAYTMAVVAYALQLAKSKQAGKAFDMLKKHKVVEKSGDVKFASAQKKTEKPKEARAYIFQARPVDIETTSYAVLSYLAQNQTSEALSIIRWLVSQRNELGGFTSTQDTVMALQALSSYAAVTYSDKHMSQVNIQNGKHSHTIDVNLRNSIVLQSYQLSSLNDLVTISANGSGVVFAQLSYSYYRDSLNDDAPFFCSQEIKEMRAGNRLQLDLCCNYTRSGKSNMALAEIDALSGYRFDAEQVHTLTSIEDLQRVEMEKDDTKMNVYFNPLGGKPVCLSLYSDVTYQVADQKPANFRLVDYYDPEEQLKMTYSAKQTRSLQEKCGDDCWPPISPSLPPSDESTVTGTSSTLAATWCALTVAVLLRLLA</sequence>
<dbReference type="Gene3D" id="2.20.130.20">
    <property type="match status" value="1"/>
</dbReference>
<dbReference type="Pfam" id="PF07678">
    <property type="entry name" value="TED_complement"/>
    <property type="match status" value="1"/>
</dbReference>
<dbReference type="SUPFAM" id="SSF49410">
    <property type="entry name" value="Alpha-macroglobulin receptor domain"/>
    <property type="match status" value="1"/>
</dbReference>
<dbReference type="Gene3D" id="2.60.40.1930">
    <property type="match status" value="2"/>
</dbReference>
<dbReference type="InParanoid" id="G0NFW4"/>
<evidence type="ECO:0000256" key="6">
    <source>
        <dbReference type="ARBA" id="ARBA00078071"/>
    </source>
</evidence>
<comment type="subunit">
    <text evidence="5">Heterodimer of a TEP1-N chain and an TEP1-C chain non-covalently linked. Forms a complex composed of TEP1-N and TEP1-C heterodimer, LRIM1 and APL1C; the interaction stabilizes TEP1-N and TEP1-C heterodimer, prevents its binding to tissues while circulating in the hemolymph and protects the thioester bond from hydrolysis. Mature TEP1 and to a lesser extent full-length TEP1 interact with SPCLIP1; the interaction is induced by microbial infection.</text>
</comment>
<proteinExistence type="predicted"/>
<dbReference type="CDD" id="cd02897">
    <property type="entry name" value="A2M_2"/>
    <property type="match status" value="1"/>
</dbReference>
<evidence type="ECO:0000256" key="5">
    <source>
        <dbReference type="ARBA" id="ARBA00063781"/>
    </source>
</evidence>
<accession>G0NFW4</accession>
<dbReference type="InterPro" id="IPR036595">
    <property type="entry name" value="A-macroglobulin_rcpt-bd_sf"/>
</dbReference>
<dbReference type="Pfam" id="PF00207">
    <property type="entry name" value="A2M"/>
    <property type="match status" value="1"/>
</dbReference>
<dbReference type="InterPro" id="IPR013783">
    <property type="entry name" value="Ig-like_fold"/>
</dbReference>
<dbReference type="InterPro" id="IPR011625">
    <property type="entry name" value="A2M_N_BRD"/>
</dbReference>
<reference evidence="12" key="1">
    <citation type="submission" date="2011-07" db="EMBL/GenBank/DDBJ databases">
        <authorList>
            <consortium name="Caenorhabditis brenneri Sequencing and Analysis Consortium"/>
            <person name="Wilson R.K."/>
        </authorList>
    </citation>
    <scope>NUCLEOTIDE SEQUENCE [LARGE SCALE GENOMIC DNA]</scope>
    <source>
        <strain evidence="12">PB2801</strain>
    </source>
</reference>
<dbReference type="Gene3D" id="6.20.50.160">
    <property type="match status" value="1"/>
</dbReference>
<name>G0NFW4_CAEBE</name>
<dbReference type="Pfam" id="PF07703">
    <property type="entry name" value="A2M_BRD"/>
    <property type="match status" value="1"/>
</dbReference>
<dbReference type="InterPro" id="IPR050473">
    <property type="entry name" value="A2M/Complement_sys"/>
</dbReference>
<dbReference type="SMART" id="SM01360">
    <property type="entry name" value="A2M"/>
    <property type="match status" value="1"/>
</dbReference>
<dbReference type="InterPro" id="IPR009048">
    <property type="entry name" value="A-macroglobulin_rcpt-bd"/>
</dbReference>
<dbReference type="Pfam" id="PF01835">
    <property type="entry name" value="MG2"/>
    <property type="match status" value="1"/>
</dbReference>
<feature type="signal peptide" evidence="7">
    <location>
        <begin position="1"/>
        <end position="20"/>
    </location>
</feature>
<dbReference type="GO" id="GO:0005615">
    <property type="term" value="C:extracellular space"/>
    <property type="evidence" value="ECO:0007669"/>
    <property type="project" value="InterPro"/>
</dbReference>
<evidence type="ECO:0000259" key="9">
    <source>
        <dbReference type="SMART" id="SM01360"/>
    </source>
</evidence>
<evidence type="ECO:0000256" key="2">
    <source>
        <dbReference type="ARBA" id="ARBA00023157"/>
    </source>
</evidence>
<dbReference type="PANTHER" id="PTHR11412">
    <property type="entry name" value="MACROGLOBULIN / COMPLEMENT"/>
    <property type="match status" value="1"/>
</dbReference>
<dbReference type="Pfam" id="PF17791">
    <property type="entry name" value="MG3"/>
    <property type="match status" value="1"/>
</dbReference>
<dbReference type="SUPFAM" id="SSF48239">
    <property type="entry name" value="Terpenoid cyclases/Protein prenyltransferases"/>
    <property type="match status" value="1"/>
</dbReference>
<keyword evidence="2" id="KW-1015">Disulfide bond</keyword>
<comment type="function">
    <text evidence="4">Binds covalently through a thioester bond to the pathogen surface resulting in pathogen clearance.</text>
</comment>
<dbReference type="InterPro" id="IPR047565">
    <property type="entry name" value="Alpha-macroglob_thiol-ester_cl"/>
</dbReference>
<feature type="domain" description="Alpha-2-macroglobulin bait region" evidence="8">
    <location>
        <begin position="501"/>
        <end position="637"/>
    </location>
</feature>
<dbReference type="Gene3D" id="2.60.40.690">
    <property type="entry name" value="Alpha-macroglobulin, receptor-binding domain"/>
    <property type="match status" value="1"/>
</dbReference>
<dbReference type="Gene3D" id="2.60.40.10">
    <property type="entry name" value="Immunoglobulins"/>
    <property type="match status" value="2"/>
</dbReference>
<dbReference type="InterPro" id="IPR019742">
    <property type="entry name" value="MacrogloblnA2_CS"/>
</dbReference>
<evidence type="ECO:0000259" key="8">
    <source>
        <dbReference type="SMART" id="SM01359"/>
    </source>
</evidence>
<dbReference type="STRING" id="135651.G0NFW4"/>
<feature type="domain" description="Alpha-2-macroglobulin" evidence="9">
    <location>
        <begin position="763"/>
        <end position="854"/>
    </location>
</feature>
<dbReference type="Pfam" id="PF07677">
    <property type="entry name" value="A2M_recep"/>
    <property type="match status" value="1"/>
</dbReference>
<dbReference type="Gene3D" id="2.60.40.2950">
    <property type="match status" value="1"/>
</dbReference>
<dbReference type="PANTHER" id="PTHR11412:SF175">
    <property type="entry name" value="TEP (THIOLESTER CONTAINING PROTEIN)"/>
    <property type="match status" value="1"/>
</dbReference>
<dbReference type="Gene3D" id="2.60.120.1540">
    <property type="match status" value="1"/>
</dbReference>
<gene>
    <name evidence="11" type="ORF">CAEBREN_32260</name>
</gene>
<dbReference type="SMART" id="SM01359">
    <property type="entry name" value="A2M_N_2"/>
    <property type="match status" value="1"/>
</dbReference>
<evidence type="ECO:0000259" key="10">
    <source>
        <dbReference type="SMART" id="SM01361"/>
    </source>
</evidence>
<evidence type="ECO:0000313" key="12">
    <source>
        <dbReference type="Proteomes" id="UP000008068"/>
    </source>
</evidence>
<keyword evidence="12" id="KW-1185">Reference proteome</keyword>
<evidence type="ECO:0000313" key="11">
    <source>
        <dbReference type="EMBL" id="EGT59714.1"/>
    </source>
</evidence>
<dbReference type="InterPro" id="IPR001599">
    <property type="entry name" value="Macroglobln_a2"/>
</dbReference>
<organism evidence="12">
    <name type="scientific">Caenorhabditis brenneri</name>
    <name type="common">Nematode worm</name>
    <dbReference type="NCBI Taxonomy" id="135651"/>
    <lineage>
        <taxon>Eukaryota</taxon>
        <taxon>Metazoa</taxon>
        <taxon>Ecdysozoa</taxon>
        <taxon>Nematoda</taxon>
        <taxon>Chromadorea</taxon>
        <taxon>Rhabditida</taxon>
        <taxon>Rhabditina</taxon>
        <taxon>Rhabditomorpha</taxon>
        <taxon>Rhabditoidea</taxon>
        <taxon>Rhabditidae</taxon>
        <taxon>Peloderinae</taxon>
        <taxon>Caenorhabditis</taxon>
    </lineage>
</organism>
<dbReference type="Proteomes" id="UP000008068">
    <property type="component" value="Unassembled WGS sequence"/>
</dbReference>
<dbReference type="InterPro" id="IPR041813">
    <property type="entry name" value="A2M_TED"/>
</dbReference>
<protein>
    <recommendedName>
        <fullName evidence="6">TEP1-F</fullName>
    </recommendedName>
</protein>
<dbReference type="InterPro" id="IPR041555">
    <property type="entry name" value="MG3"/>
</dbReference>
<feature type="chain" id="PRO_5003405709" description="TEP1-F" evidence="7">
    <location>
        <begin position="21"/>
        <end position="1563"/>
    </location>
</feature>
<dbReference type="OrthoDB" id="9998011at2759"/>
<keyword evidence="1 7" id="KW-0732">Signal</keyword>
<dbReference type="GO" id="GO:0004866">
    <property type="term" value="F:endopeptidase inhibitor activity"/>
    <property type="evidence" value="ECO:0007669"/>
    <property type="project" value="InterPro"/>
</dbReference>
<dbReference type="eggNOG" id="KOG1366">
    <property type="taxonomic scope" value="Eukaryota"/>
</dbReference>
<dbReference type="Gene3D" id="1.50.10.20">
    <property type="match status" value="1"/>
</dbReference>
<evidence type="ECO:0000256" key="3">
    <source>
        <dbReference type="ARBA" id="ARBA00023180"/>
    </source>
</evidence>
<dbReference type="SMART" id="SM01419">
    <property type="entry name" value="Thiol-ester_cl"/>
    <property type="match status" value="1"/>
</dbReference>
<keyword evidence="3" id="KW-0325">Glycoprotein</keyword>
<dbReference type="EMBL" id="GL379877">
    <property type="protein sequence ID" value="EGT59714.1"/>
    <property type="molecule type" value="Genomic_DNA"/>
</dbReference>
<feature type="domain" description="Alpha-macroglobulin receptor-binding" evidence="10">
    <location>
        <begin position="1418"/>
        <end position="1507"/>
    </location>
</feature>